<reference evidence="1 2" key="1">
    <citation type="submission" date="2018-09" db="EMBL/GenBank/DDBJ databases">
        <authorList>
            <person name="Zhu H."/>
        </authorList>
    </citation>
    <scope>NUCLEOTIDE SEQUENCE [LARGE SCALE GENOMIC DNA]</scope>
    <source>
        <strain evidence="1 2">K2W22B-5</strain>
    </source>
</reference>
<proteinExistence type="predicted"/>
<protein>
    <submittedName>
        <fullName evidence="1">Uncharacterized protein</fullName>
    </submittedName>
</protein>
<dbReference type="OrthoDB" id="8421304at2"/>
<dbReference type="AlphaFoldDB" id="A0A418VX36"/>
<dbReference type="Proteomes" id="UP000283458">
    <property type="component" value="Unassembled WGS sequence"/>
</dbReference>
<gene>
    <name evidence="1" type="ORF">D3877_16255</name>
</gene>
<sequence length="204" mass="22789">MILKKGKPLLAYEAHDGDEGWCVVFATSNAPARRMAANEMDCDWSGVEFCRRAKSLDQYAPGPVPTKALIGNGWQFECCGCLRRVNGETAQPVYDGQSVFCCPWCRLDYIVERGVEKTRCAEVDRECRTLFPGGSDFHARVSQEFRGGRIHSVAAVTFRFPGGENRARWEAGDETVTLWGEDDRAAWNAWREAGYPSAREATHG</sequence>
<accession>A0A418VX36</accession>
<dbReference type="EMBL" id="QYUL01000002">
    <property type="protein sequence ID" value="RJF81674.1"/>
    <property type="molecule type" value="Genomic_DNA"/>
</dbReference>
<dbReference type="RefSeq" id="WP_119831766.1">
    <property type="nucleotide sequence ID" value="NZ_QYUL01000002.1"/>
</dbReference>
<comment type="caution">
    <text evidence="1">The sequence shown here is derived from an EMBL/GenBank/DDBJ whole genome shotgun (WGS) entry which is preliminary data.</text>
</comment>
<evidence type="ECO:0000313" key="1">
    <source>
        <dbReference type="EMBL" id="RJF81674.1"/>
    </source>
</evidence>
<evidence type="ECO:0000313" key="2">
    <source>
        <dbReference type="Proteomes" id="UP000283458"/>
    </source>
</evidence>
<keyword evidence="2" id="KW-1185">Reference proteome</keyword>
<organism evidence="1 2">
    <name type="scientific">Azospirillum cavernae</name>
    <dbReference type="NCBI Taxonomy" id="2320860"/>
    <lineage>
        <taxon>Bacteria</taxon>
        <taxon>Pseudomonadati</taxon>
        <taxon>Pseudomonadota</taxon>
        <taxon>Alphaproteobacteria</taxon>
        <taxon>Rhodospirillales</taxon>
        <taxon>Azospirillaceae</taxon>
        <taxon>Azospirillum</taxon>
    </lineage>
</organism>
<name>A0A418VX36_9PROT</name>